<protein>
    <recommendedName>
        <fullName evidence="2">Glucose-6-phosphate isomerase</fullName>
    </recommendedName>
</protein>
<dbReference type="EMBL" id="BARU01022282">
    <property type="protein sequence ID" value="GAH55025.1"/>
    <property type="molecule type" value="Genomic_DNA"/>
</dbReference>
<name>X1HDB3_9ZZZZ</name>
<sequence length="57" mass="6718">TEITLPDKSEYSIGQLLQFKMMEIMYLGFLLDVNPFDQPNVEMYKTETRKILARGEM</sequence>
<proteinExistence type="predicted"/>
<gene>
    <name evidence="1" type="ORF">S03H2_36326</name>
</gene>
<dbReference type="InterPro" id="IPR001672">
    <property type="entry name" value="G6P_Isomerase"/>
</dbReference>
<dbReference type="PROSITE" id="PS51463">
    <property type="entry name" value="P_GLUCOSE_ISOMERASE_3"/>
    <property type="match status" value="1"/>
</dbReference>
<dbReference type="AlphaFoldDB" id="X1HDB3"/>
<dbReference type="GO" id="GO:0006096">
    <property type="term" value="P:glycolytic process"/>
    <property type="evidence" value="ECO:0007669"/>
    <property type="project" value="InterPro"/>
</dbReference>
<dbReference type="Gene3D" id="3.40.50.10490">
    <property type="entry name" value="Glucose-6-phosphate isomerase like protein, domain 1"/>
    <property type="match status" value="1"/>
</dbReference>
<evidence type="ECO:0000313" key="1">
    <source>
        <dbReference type="EMBL" id="GAH55025.1"/>
    </source>
</evidence>
<organism evidence="1">
    <name type="scientific">marine sediment metagenome</name>
    <dbReference type="NCBI Taxonomy" id="412755"/>
    <lineage>
        <taxon>unclassified sequences</taxon>
        <taxon>metagenomes</taxon>
        <taxon>ecological metagenomes</taxon>
    </lineage>
</organism>
<dbReference type="SUPFAM" id="SSF53697">
    <property type="entry name" value="SIS domain"/>
    <property type="match status" value="1"/>
</dbReference>
<feature type="non-terminal residue" evidence="1">
    <location>
        <position position="1"/>
    </location>
</feature>
<dbReference type="InterPro" id="IPR046348">
    <property type="entry name" value="SIS_dom_sf"/>
</dbReference>
<reference evidence="1" key="1">
    <citation type="journal article" date="2014" name="Front. Microbiol.">
        <title>High frequency of phylogenetically diverse reductive dehalogenase-homologous genes in deep subseafloor sedimentary metagenomes.</title>
        <authorList>
            <person name="Kawai M."/>
            <person name="Futagami T."/>
            <person name="Toyoda A."/>
            <person name="Takaki Y."/>
            <person name="Nishi S."/>
            <person name="Hori S."/>
            <person name="Arai W."/>
            <person name="Tsubouchi T."/>
            <person name="Morono Y."/>
            <person name="Uchiyama I."/>
            <person name="Ito T."/>
            <person name="Fujiyama A."/>
            <person name="Inagaki F."/>
            <person name="Takami H."/>
        </authorList>
    </citation>
    <scope>NUCLEOTIDE SEQUENCE</scope>
    <source>
        <strain evidence="1">Expedition CK06-06</strain>
    </source>
</reference>
<dbReference type="GO" id="GO:0097367">
    <property type="term" value="F:carbohydrate derivative binding"/>
    <property type="evidence" value="ECO:0007669"/>
    <property type="project" value="InterPro"/>
</dbReference>
<dbReference type="GO" id="GO:0006094">
    <property type="term" value="P:gluconeogenesis"/>
    <property type="evidence" value="ECO:0007669"/>
    <property type="project" value="InterPro"/>
</dbReference>
<comment type="caution">
    <text evidence="1">The sequence shown here is derived from an EMBL/GenBank/DDBJ whole genome shotgun (WGS) entry which is preliminary data.</text>
</comment>
<accession>X1HDB3</accession>
<dbReference type="GO" id="GO:0004347">
    <property type="term" value="F:glucose-6-phosphate isomerase activity"/>
    <property type="evidence" value="ECO:0007669"/>
    <property type="project" value="InterPro"/>
</dbReference>
<evidence type="ECO:0008006" key="2">
    <source>
        <dbReference type="Google" id="ProtNLM"/>
    </source>
</evidence>